<comment type="caution">
    <text evidence="8">The sequence shown here is derived from an EMBL/GenBank/DDBJ whole genome shotgun (WGS) entry which is preliminary data.</text>
</comment>
<evidence type="ECO:0000313" key="8">
    <source>
        <dbReference type="EMBL" id="OAY78636.1"/>
    </source>
</evidence>
<keyword evidence="2" id="KW-0217">Developmental protein</keyword>
<sequence>MKLRGEGRQRGGLSRGLRERRAKLYIIRRCIHLQISMVDTFSVAKIDTINKLLKVSPGISFTKFPTMNLRNLKLPILN</sequence>
<keyword evidence="6" id="KW-0472">Membrane</keyword>
<evidence type="ECO:0000313" key="9">
    <source>
        <dbReference type="Proteomes" id="UP000092600"/>
    </source>
</evidence>
<comment type="subcellular location">
    <subcellularLocation>
        <location evidence="1">Cell membrane</location>
        <topology evidence="1">Single-pass membrane protein</topology>
    </subcellularLocation>
</comment>
<comment type="similarity">
    <text evidence="7">Belongs to the DVL/RTFL small polypeptides family.</text>
</comment>
<organism evidence="8 9">
    <name type="scientific">Ananas comosus</name>
    <name type="common">Pineapple</name>
    <name type="synonym">Ananas ananas</name>
    <dbReference type="NCBI Taxonomy" id="4615"/>
    <lineage>
        <taxon>Eukaryota</taxon>
        <taxon>Viridiplantae</taxon>
        <taxon>Streptophyta</taxon>
        <taxon>Embryophyta</taxon>
        <taxon>Tracheophyta</taxon>
        <taxon>Spermatophyta</taxon>
        <taxon>Magnoliopsida</taxon>
        <taxon>Liliopsida</taxon>
        <taxon>Poales</taxon>
        <taxon>Bromeliaceae</taxon>
        <taxon>Bromelioideae</taxon>
        <taxon>Ananas</taxon>
    </lineage>
</organism>
<dbReference type="Proteomes" id="UP000092600">
    <property type="component" value="Unassembled WGS sequence"/>
</dbReference>
<evidence type="ECO:0000256" key="6">
    <source>
        <dbReference type="ARBA" id="ARBA00023136"/>
    </source>
</evidence>
<dbReference type="GO" id="GO:0008285">
    <property type="term" value="P:negative regulation of cell population proliferation"/>
    <property type="evidence" value="ECO:0007669"/>
    <property type="project" value="InterPro"/>
</dbReference>
<accession>A0A199VNZ5</accession>
<evidence type="ECO:0000256" key="1">
    <source>
        <dbReference type="ARBA" id="ARBA00004162"/>
    </source>
</evidence>
<keyword evidence="3" id="KW-1003">Cell membrane</keyword>
<keyword evidence="4" id="KW-0812">Transmembrane</keyword>
<name>A0A199VNZ5_ANACO</name>
<keyword evidence="5" id="KW-1133">Transmembrane helix</keyword>
<gene>
    <name evidence="8" type="ORF">ACMD2_07184</name>
</gene>
<dbReference type="GO" id="GO:0048367">
    <property type="term" value="P:shoot system development"/>
    <property type="evidence" value="ECO:0007669"/>
    <property type="project" value="UniProtKB-ARBA"/>
</dbReference>
<evidence type="ECO:0000256" key="7">
    <source>
        <dbReference type="ARBA" id="ARBA00024340"/>
    </source>
</evidence>
<dbReference type="AlphaFoldDB" id="A0A199VNZ5"/>
<evidence type="ECO:0000256" key="2">
    <source>
        <dbReference type="ARBA" id="ARBA00022473"/>
    </source>
</evidence>
<reference evidence="8 9" key="1">
    <citation type="journal article" date="2016" name="DNA Res.">
        <title>The draft genome of MD-2 pineapple using hybrid error correction of long reads.</title>
        <authorList>
            <person name="Redwan R.M."/>
            <person name="Saidin A."/>
            <person name="Kumar S.V."/>
        </authorList>
    </citation>
    <scope>NUCLEOTIDE SEQUENCE [LARGE SCALE GENOMIC DNA]</scope>
    <source>
        <strain evidence="9">cv. MD2</strain>
        <tissue evidence="8">Leaf</tissue>
    </source>
</reference>
<evidence type="ECO:0000256" key="3">
    <source>
        <dbReference type="ARBA" id="ARBA00022475"/>
    </source>
</evidence>
<proteinExistence type="inferred from homology"/>
<evidence type="ECO:0000256" key="4">
    <source>
        <dbReference type="ARBA" id="ARBA00022692"/>
    </source>
</evidence>
<dbReference type="InterPro" id="IPR012552">
    <property type="entry name" value="DVL"/>
</dbReference>
<protein>
    <submittedName>
        <fullName evidence="8">Uncharacterized protein</fullName>
    </submittedName>
</protein>
<dbReference type="GO" id="GO:0005886">
    <property type="term" value="C:plasma membrane"/>
    <property type="evidence" value="ECO:0007669"/>
    <property type="project" value="UniProtKB-SubCell"/>
</dbReference>
<dbReference type="Pfam" id="PF08137">
    <property type="entry name" value="DVL"/>
    <property type="match status" value="1"/>
</dbReference>
<evidence type="ECO:0000256" key="5">
    <source>
        <dbReference type="ARBA" id="ARBA00022989"/>
    </source>
</evidence>
<dbReference type="EMBL" id="LSRQ01001233">
    <property type="protein sequence ID" value="OAY78636.1"/>
    <property type="molecule type" value="Genomic_DNA"/>
</dbReference>